<dbReference type="OrthoDB" id="5015216at2759"/>
<keyword evidence="1" id="KW-0812">Transmembrane</keyword>
<protein>
    <submittedName>
        <fullName evidence="2">Uncharacterized protein</fullName>
    </submittedName>
</protein>
<proteinExistence type="predicted"/>
<evidence type="ECO:0000256" key="1">
    <source>
        <dbReference type="SAM" id="Phobius"/>
    </source>
</evidence>
<dbReference type="RefSeq" id="XP_007799954.1">
    <property type="nucleotide sequence ID" value="XM_007801763.1"/>
</dbReference>
<feature type="transmembrane region" description="Helical" evidence="1">
    <location>
        <begin position="114"/>
        <end position="139"/>
    </location>
</feature>
<keyword evidence="3" id="KW-1185">Reference proteome</keyword>
<reference evidence="3" key="1">
    <citation type="journal article" date="2014" name="BMC Genomics">
        <title>Genome characteristics reveal the impact of lichenization on lichen-forming fungus Endocarpon pusillum Hedwig (Verrucariales, Ascomycota).</title>
        <authorList>
            <person name="Wang Y.-Y."/>
            <person name="Liu B."/>
            <person name="Zhang X.-Y."/>
            <person name="Zhou Q.-M."/>
            <person name="Zhang T."/>
            <person name="Li H."/>
            <person name="Yu Y.-F."/>
            <person name="Zhang X.-L."/>
            <person name="Hao X.-Y."/>
            <person name="Wang M."/>
            <person name="Wang L."/>
            <person name="Wei J.-C."/>
        </authorList>
    </citation>
    <scope>NUCLEOTIDE SEQUENCE [LARGE SCALE GENOMIC DNA]</scope>
    <source>
        <strain evidence="3">Z07020 / HMAS-L-300199</strain>
    </source>
</reference>
<keyword evidence="1" id="KW-1133">Transmembrane helix</keyword>
<feature type="transmembrane region" description="Helical" evidence="1">
    <location>
        <begin position="42"/>
        <end position="61"/>
    </location>
</feature>
<feature type="transmembrane region" description="Helical" evidence="1">
    <location>
        <begin position="558"/>
        <end position="581"/>
    </location>
</feature>
<dbReference type="eggNOG" id="ENOG502TA4H">
    <property type="taxonomic scope" value="Eukaryota"/>
</dbReference>
<keyword evidence="1" id="KW-0472">Membrane</keyword>
<dbReference type="EMBL" id="KE720879">
    <property type="protein sequence ID" value="ERF74437.1"/>
    <property type="molecule type" value="Genomic_DNA"/>
</dbReference>
<organism evidence="2 3">
    <name type="scientific">Endocarpon pusillum (strain Z07020 / HMAS-L-300199)</name>
    <name type="common">Lichen-forming fungus</name>
    <dbReference type="NCBI Taxonomy" id="1263415"/>
    <lineage>
        <taxon>Eukaryota</taxon>
        <taxon>Fungi</taxon>
        <taxon>Dikarya</taxon>
        <taxon>Ascomycota</taxon>
        <taxon>Pezizomycotina</taxon>
        <taxon>Eurotiomycetes</taxon>
        <taxon>Chaetothyriomycetidae</taxon>
        <taxon>Verrucariales</taxon>
        <taxon>Verrucariaceae</taxon>
        <taxon>Endocarpon</taxon>
    </lineage>
</organism>
<dbReference type="AlphaFoldDB" id="U1GAA0"/>
<dbReference type="OMA" id="WNTIARY"/>
<accession>U1GAA0</accession>
<sequence length="671" mass="74962">MGDSGECLLCLGTPDDQSVHRWDTFDRVVRSGFFLTLDTTNWTLVTALITIALTILIRRLLRPFAALLFVFLPDAWRDWRIDQFRVILANTTSAPDAIFNVAVWRLLKTRSSPAWGASALWLAFAFSILILSPLSAFAVSKLPAVPGNLRRGDDYVCPAFFHFPDQSNELAFQQPSIARAFDRVDSTSPNYTSLNAAAIGLHHPEDRVYYPQGCPDWAPVCNRNRTLLVGMDYWITPRDLGVGGAGDVRFGVSEHCYLTEFHSRLVEVRDGYNVYGVLYGDWVDTSTNKSEYADRYGPMVTDTWHSLAANSAGAYEFTPFSSTNDTLLRNQLRVNDTIRHAGDLTLLLLTQWGVRVQGQSNDPLFPTTNYTNLTRGDIRFTGRLIDALMCNTTYSYCVKSKGAEECTTPGRFANLKNSVSKLTNLSLSTKGFLEVLTLSSYAPPIGQVLPHINGVLASQTLVGSPRYQIAPEKVSGRSELLRLMLSGRQFLIAGNPAYEYWKRSLSPITQTMPEIVVLDNITNINAEFNQSLDGIARMFTTHAIQSMCSRTLIDDPQYVIVACTAIVTIAVLWFVIILLTIPPLTRRLFPRQRPLLLSWRTRGVGQLHRLLVEQLTNKSWPGLASDEWPQGVGEVPLFGPSGQEVAYELVDGGQRKYQGFKLIHEQEETGI</sequence>
<dbReference type="HOGENOM" id="CLU_424543_0_0_1"/>
<dbReference type="Proteomes" id="UP000019373">
    <property type="component" value="Unassembled WGS sequence"/>
</dbReference>
<name>U1GAA0_ENDPU</name>
<evidence type="ECO:0000313" key="2">
    <source>
        <dbReference type="EMBL" id="ERF74437.1"/>
    </source>
</evidence>
<evidence type="ECO:0000313" key="3">
    <source>
        <dbReference type="Proteomes" id="UP000019373"/>
    </source>
</evidence>
<gene>
    <name evidence="2" type="ORF">EPUS_06615</name>
</gene>
<dbReference type="GeneID" id="19241555"/>